<gene>
    <name evidence="3" type="ORF">RFI_07029</name>
</gene>
<keyword evidence="4" id="KW-1185">Reference proteome</keyword>
<evidence type="ECO:0000313" key="4">
    <source>
        <dbReference type="Proteomes" id="UP000023152"/>
    </source>
</evidence>
<organism evidence="3 4">
    <name type="scientific">Reticulomyxa filosa</name>
    <dbReference type="NCBI Taxonomy" id="46433"/>
    <lineage>
        <taxon>Eukaryota</taxon>
        <taxon>Sar</taxon>
        <taxon>Rhizaria</taxon>
        <taxon>Retaria</taxon>
        <taxon>Foraminifera</taxon>
        <taxon>Monothalamids</taxon>
        <taxon>Reticulomyxidae</taxon>
        <taxon>Reticulomyxa</taxon>
    </lineage>
</organism>
<dbReference type="InterPro" id="IPR029684">
    <property type="entry name" value="Schlafen"/>
</dbReference>
<dbReference type="InterPro" id="IPR007421">
    <property type="entry name" value="Schlafen_AlbA_2_dom"/>
</dbReference>
<dbReference type="Gene3D" id="3.30.950.30">
    <property type="entry name" value="Schlafen, AAA domain"/>
    <property type="match status" value="1"/>
</dbReference>
<evidence type="ECO:0000259" key="2">
    <source>
        <dbReference type="Pfam" id="PF04326"/>
    </source>
</evidence>
<evidence type="ECO:0000313" key="3">
    <source>
        <dbReference type="EMBL" id="ETO30093.1"/>
    </source>
</evidence>
<comment type="caution">
    <text evidence="3">The sequence shown here is derived from an EMBL/GenBank/DDBJ whole genome shotgun (WGS) entry which is preliminary data.</text>
</comment>
<feature type="region of interest" description="Disordered" evidence="1">
    <location>
        <begin position="212"/>
        <end position="231"/>
    </location>
</feature>
<dbReference type="PANTHER" id="PTHR12155">
    <property type="entry name" value="SCHLAFEN"/>
    <property type="match status" value="1"/>
</dbReference>
<protein>
    <recommendedName>
        <fullName evidence="2">Schlafen AlbA-2 domain-containing protein</fullName>
    </recommendedName>
</protein>
<name>X6NW32_RETFI</name>
<reference evidence="3 4" key="1">
    <citation type="journal article" date="2013" name="Curr. Biol.">
        <title>The Genome of the Foraminiferan Reticulomyxa filosa.</title>
        <authorList>
            <person name="Glockner G."/>
            <person name="Hulsmann N."/>
            <person name="Schleicher M."/>
            <person name="Noegel A.A."/>
            <person name="Eichinger L."/>
            <person name="Gallinger C."/>
            <person name="Pawlowski J."/>
            <person name="Sierra R."/>
            <person name="Euteneuer U."/>
            <person name="Pillet L."/>
            <person name="Moustafa A."/>
            <person name="Platzer M."/>
            <person name="Groth M."/>
            <person name="Szafranski K."/>
            <person name="Schliwa M."/>
        </authorList>
    </citation>
    <scope>NUCLEOTIDE SEQUENCE [LARGE SCALE GENOMIC DNA]</scope>
</reference>
<dbReference type="EMBL" id="ASPP01005677">
    <property type="protein sequence ID" value="ETO30093.1"/>
    <property type="molecule type" value="Genomic_DNA"/>
</dbReference>
<dbReference type="Pfam" id="PF04326">
    <property type="entry name" value="SLFN_AlbA_2"/>
    <property type="match status" value="1"/>
</dbReference>
<feature type="domain" description="Schlafen AlbA-2" evidence="2">
    <location>
        <begin position="35"/>
        <end position="109"/>
    </location>
</feature>
<accession>X6NW32</accession>
<sequence length="339" mass="38732">MKTFEEIKSNFLDERGQSKFDADKLIEKTKINVEENAIYEFKNYQPFSLSQGATDLECIMEICDKYLNAFINTNGGTLLFGIADDGTVHGQKEMTKHKQDLISTGISNRLKGWKALNGDAKCMLHSVLKLDFVEVIRLDESNQFGFIIPDLFLFFISLRHDLIRKGREYHPINTLLCLEIDSTWIRNLATVSLCTGSDIRQLQNDFQVDSNNTDNLVQHSRASKPKSNRRQFKKLAKNQAPMKENDKQYQQEDEKVDELIAQLISILDKEGICDKQLFEAEDWLVNTLNACEKDVNKAATALKDFFEDVTESEKTKLSQAESKVKDGKVGEWEIVDVIG</sequence>
<dbReference type="AlphaFoldDB" id="X6NW32"/>
<dbReference type="OrthoDB" id="5954290at2759"/>
<dbReference type="PANTHER" id="PTHR12155:SF41">
    <property type="entry name" value="SCHLAFEN ALBA-2 DOMAIN-CONTAINING PROTEIN"/>
    <property type="match status" value="1"/>
</dbReference>
<evidence type="ECO:0000256" key="1">
    <source>
        <dbReference type="SAM" id="MobiDB-lite"/>
    </source>
</evidence>
<dbReference type="Proteomes" id="UP000023152">
    <property type="component" value="Unassembled WGS sequence"/>
</dbReference>
<dbReference type="InterPro" id="IPR038461">
    <property type="entry name" value="Schlafen_AlbA_2_dom_sf"/>
</dbReference>
<feature type="compositionally biased region" description="Basic residues" evidence="1">
    <location>
        <begin position="221"/>
        <end position="231"/>
    </location>
</feature>
<proteinExistence type="predicted"/>